<sequence length="353" mass="37441">MAAGGRRGAALTGDDRSPFPAEGLRHDALLYDHDRDYLDGIRDFVAAGRAADEPVLVAVPTHRLPLVQPVLDGLGGVELADMAVIGRNPAAIIPTALRDFVDRFPGRRLRIVGESLWPGRPSVAYRHCMEHEAVLNVALADRPVTARCLFDRSGLPAAALACVGHTHPWLVSGGVARISRDYQRPESVLDQLTRPLPAPPRDAVTVLVEPAGLAALRATVATVGSAAGLTEERVDDLRIAVTELASNALTHGAGPATARCWVERGELLCEVSGRGELTDPLAGRIPPPRDGVRGRGLLLVHQLCDLVDVHTADGVTTIRLHLDLDRDPLPPAIPVPRSAPGATQNGFALAPPL</sequence>
<dbReference type="InterPro" id="IPR025847">
    <property type="entry name" value="MEDS_domain"/>
</dbReference>
<evidence type="ECO:0000313" key="5">
    <source>
        <dbReference type="Proteomes" id="UP000245683"/>
    </source>
</evidence>
<evidence type="ECO:0000256" key="1">
    <source>
        <dbReference type="ARBA" id="ARBA00022527"/>
    </source>
</evidence>
<dbReference type="InterPro" id="IPR036890">
    <property type="entry name" value="HATPase_C_sf"/>
</dbReference>
<organism evidence="4 5">
    <name type="scientific">Micromonospora globispora</name>
    <dbReference type="NCBI Taxonomy" id="1450148"/>
    <lineage>
        <taxon>Bacteria</taxon>
        <taxon>Bacillati</taxon>
        <taxon>Actinomycetota</taxon>
        <taxon>Actinomycetes</taxon>
        <taxon>Micromonosporales</taxon>
        <taxon>Micromonosporaceae</taxon>
        <taxon>Micromonospora</taxon>
    </lineage>
</organism>
<keyword evidence="1" id="KW-0418">Kinase</keyword>
<dbReference type="PANTHER" id="PTHR35526:SF3">
    <property type="entry name" value="ANTI-SIGMA-F FACTOR RSBW"/>
    <property type="match status" value="1"/>
</dbReference>
<comment type="caution">
    <text evidence="4">The sequence shown here is derived from an EMBL/GenBank/DDBJ whole genome shotgun (WGS) entry which is preliminary data.</text>
</comment>
<accession>A0A317JX30</accession>
<feature type="domain" description="Histidine kinase/HSP90-like ATPase" evidence="2">
    <location>
        <begin position="209"/>
        <end position="320"/>
    </location>
</feature>
<dbReference type="EMBL" id="QGSV01000277">
    <property type="protein sequence ID" value="PWU44938.1"/>
    <property type="molecule type" value="Genomic_DNA"/>
</dbReference>
<reference evidence="5" key="1">
    <citation type="submission" date="2018-05" db="EMBL/GenBank/DDBJ databases">
        <title>Micromonospora globispora sp. nov. and Micromonospora rugosa sp. nov., isolated from marine sediment.</title>
        <authorList>
            <person name="Carro L."/>
            <person name="Aysel V."/>
            <person name="Cetin D."/>
            <person name="Igual J.M."/>
            <person name="Klenk H.-P."/>
            <person name="Trujillo M.E."/>
            <person name="Sahin N."/>
        </authorList>
    </citation>
    <scope>NUCLEOTIDE SEQUENCE [LARGE SCALE GENOMIC DNA]</scope>
    <source>
        <strain evidence="5">S2904</strain>
    </source>
</reference>
<dbReference type="InterPro" id="IPR003594">
    <property type="entry name" value="HATPase_dom"/>
</dbReference>
<name>A0A317JX30_9ACTN</name>
<evidence type="ECO:0000259" key="3">
    <source>
        <dbReference type="Pfam" id="PF14417"/>
    </source>
</evidence>
<proteinExistence type="predicted"/>
<gene>
    <name evidence="4" type="ORF">DLJ46_23350</name>
</gene>
<keyword evidence="1" id="KW-0808">Transferase</keyword>
<dbReference type="InterPro" id="IPR050267">
    <property type="entry name" value="Anti-sigma-factor_SerPK"/>
</dbReference>
<evidence type="ECO:0000259" key="2">
    <source>
        <dbReference type="Pfam" id="PF13581"/>
    </source>
</evidence>
<protein>
    <submittedName>
        <fullName evidence="4">Anti-sigma regulatory factor</fullName>
    </submittedName>
</protein>
<evidence type="ECO:0000313" key="4">
    <source>
        <dbReference type="EMBL" id="PWU44938.1"/>
    </source>
</evidence>
<dbReference type="PANTHER" id="PTHR35526">
    <property type="entry name" value="ANTI-SIGMA-F FACTOR RSBW-RELATED"/>
    <property type="match status" value="1"/>
</dbReference>
<dbReference type="Pfam" id="PF14417">
    <property type="entry name" value="MEDS"/>
    <property type="match status" value="1"/>
</dbReference>
<dbReference type="CDD" id="cd16936">
    <property type="entry name" value="HATPase_RsbW-like"/>
    <property type="match status" value="1"/>
</dbReference>
<keyword evidence="5" id="KW-1185">Reference proteome</keyword>
<dbReference type="InterPro" id="IPR047718">
    <property type="entry name" value="RsbA-like_anti_sig"/>
</dbReference>
<feature type="domain" description="MEDS" evidence="3">
    <location>
        <begin position="25"/>
        <end position="168"/>
    </location>
</feature>
<keyword evidence="1" id="KW-0723">Serine/threonine-protein kinase</keyword>
<dbReference type="AlphaFoldDB" id="A0A317JX30"/>
<dbReference type="Pfam" id="PF13581">
    <property type="entry name" value="HATPase_c_2"/>
    <property type="match status" value="1"/>
</dbReference>
<dbReference type="NCBIfam" id="NF041045">
    <property type="entry name" value="RsbA_anti_sig"/>
    <property type="match status" value="1"/>
</dbReference>
<dbReference type="SUPFAM" id="SSF55874">
    <property type="entry name" value="ATPase domain of HSP90 chaperone/DNA topoisomerase II/histidine kinase"/>
    <property type="match status" value="1"/>
</dbReference>
<dbReference type="GO" id="GO:0004674">
    <property type="term" value="F:protein serine/threonine kinase activity"/>
    <property type="evidence" value="ECO:0007669"/>
    <property type="project" value="UniProtKB-KW"/>
</dbReference>
<dbReference type="Gene3D" id="3.30.565.10">
    <property type="entry name" value="Histidine kinase-like ATPase, C-terminal domain"/>
    <property type="match status" value="1"/>
</dbReference>
<dbReference type="Proteomes" id="UP000245683">
    <property type="component" value="Unassembled WGS sequence"/>
</dbReference>